<comment type="caution">
    <text evidence="3">The sequence shown here is derived from an EMBL/GenBank/DDBJ whole genome shotgun (WGS) entry which is preliminary data.</text>
</comment>
<dbReference type="Proteomes" id="UP000288216">
    <property type="component" value="Unassembled WGS sequence"/>
</dbReference>
<evidence type="ECO:0000313" key="4">
    <source>
        <dbReference type="Proteomes" id="UP000288216"/>
    </source>
</evidence>
<evidence type="ECO:0000313" key="3">
    <source>
        <dbReference type="EMBL" id="GCB66261.1"/>
    </source>
</evidence>
<dbReference type="InterPro" id="IPR023298">
    <property type="entry name" value="ATPase_P-typ_TM_dom_sf"/>
</dbReference>
<dbReference type="InterPro" id="IPR032631">
    <property type="entry name" value="P-type_ATPase_N"/>
</dbReference>
<dbReference type="GO" id="GO:0005802">
    <property type="term" value="C:trans-Golgi network"/>
    <property type="evidence" value="ECO:0007669"/>
    <property type="project" value="TreeGrafter"/>
</dbReference>
<dbReference type="PANTHER" id="PTHR24092">
    <property type="entry name" value="PROBABLE PHOSPHOLIPID-TRANSPORTING ATPASE"/>
    <property type="match status" value="1"/>
</dbReference>
<dbReference type="InterPro" id="IPR008250">
    <property type="entry name" value="ATPase_P-typ_transduc_dom_A_sf"/>
</dbReference>
<dbReference type="GO" id="GO:0007030">
    <property type="term" value="P:Golgi organization"/>
    <property type="evidence" value="ECO:0007669"/>
    <property type="project" value="TreeGrafter"/>
</dbReference>
<reference evidence="3 4" key="1">
    <citation type="journal article" date="2018" name="Nat. Ecol. Evol.">
        <title>Shark genomes provide insights into elasmobranch evolution and the origin of vertebrates.</title>
        <authorList>
            <person name="Hara Y"/>
            <person name="Yamaguchi K"/>
            <person name="Onimaru K"/>
            <person name="Kadota M"/>
            <person name="Koyanagi M"/>
            <person name="Keeley SD"/>
            <person name="Tatsumi K"/>
            <person name="Tanaka K"/>
            <person name="Motone F"/>
            <person name="Kageyama Y"/>
            <person name="Nozu R"/>
            <person name="Adachi N"/>
            <person name="Nishimura O"/>
            <person name="Nakagawa R"/>
            <person name="Tanegashima C"/>
            <person name="Kiyatake I"/>
            <person name="Matsumoto R"/>
            <person name="Murakumo K"/>
            <person name="Nishida K"/>
            <person name="Terakita A"/>
            <person name="Kuratani S"/>
            <person name="Sato K"/>
            <person name="Hyodo S Kuraku.S."/>
        </authorList>
    </citation>
    <scope>NUCLEOTIDE SEQUENCE [LARGE SCALE GENOMIC DNA]</scope>
</reference>
<dbReference type="AlphaFoldDB" id="A0A401NZG4"/>
<dbReference type="GO" id="GO:0045332">
    <property type="term" value="P:phospholipid translocation"/>
    <property type="evidence" value="ECO:0007669"/>
    <property type="project" value="TreeGrafter"/>
</dbReference>
<evidence type="ECO:0000256" key="1">
    <source>
        <dbReference type="SAM" id="MobiDB-lite"/>
    </source>
</evidence>
<feature type="compositionally biased region" description="Polar residues" evidence="1">
    <location>
        <begin position="1"/>
        <end position="12"/>
    </location>
</feature>
<protein>
    <recommendedName>
        <fullName evidence="2">P-type ATPase N-terminal domain-containing protein</fullName>
    </recommendedName>
</protein>
<accession>A0A401NZG4</accession>
<dbReference type="STRING" id="75743.A0A401NZG4"/>
<evidence type="ECO:0000259" key="2">
    <source>
        <dbReference type="Pfam" id="PF16209"/>
    </source>
</evidence>
<organism evidence="3 4">
    <name type="scientific">Scyliorhinus torazame</name>
    <name type="common">Cloudy catshark</name>
    <name type="synonym">Catulus torazame</name>
    <dbReference type="NCBI Taxonomy" id="75743"/>
    <lineage>
        <taxon>Eukaryota</taxon>
        <taxon>Metazoa</taxon>
        <taxon>Chordata</taxon>
        <taxon>Craniata</taxon>
        <taxon>Vertebrata</taxon>
        <taxon>Chondrichthyes</taxon>
        <taxon>Elasmobranchii</taxon>
        <taxon>Galeomorphii</taxon>
        <taxon>Galeoidea</taxon>
        <taxon>Carcharhiniformes</taxon>
        <taxon>Scyliorhinidae</taxon>
        <taxon>Scyliorhinus</taxon>
    </lineage>
</organism>
<dbReference type="Pfam" id="PF16209">
    <property type="entry name" value="PhoLip_ATPase_N"/>
    <property type="match status" value="1"/>
</dbReference>
<proteinExistence type="predicted"/>
<dbReference type="OrthoDB" id="377733at2759"/>
<dbReference type="PANTHER" id="PTHR24092:SF48">
    <property type="entry name" value="PHOSPHOLIPID-TRANSPORTING ATPASE IC"/>
    <property type="match status" value="1"/>
</dbReference>
<sequence length="288" mass="32455">MATLDSGTTEVMSTDRVSSLGGGGGGDDDDNSRGFDDVVPYSDDETDNELDSSTERLEDTPQSTIKQKTEEGWQPKSEYTWKVKANDRNFNDQFTVTKYGCIKTSKYSGNAIRTYKYNLLTFLPRNLMEQFKRAANAYFLILLILQAIPQISTLAWYTTFVPLVVVLGITAIKDLVDDIVSTYFDSFFKAQKWRDIKVGDIVCLRRDDFIPADILLLSSTEPNSLCYVETAELDGETNLKFKMSLDVTDKLLKKLKDLESFDDGPDSVVSSDGTMLTIRYAYCCLLTY</sequence>
<dbReference type="SUPFAM" id="SSF81653">
    <property type="entry name" value="Calcium ATPase, transduction domain A"/>
    <property type="match status" value="1"/>
</dbReference>
<dbReference type="GO" id="GO:0005886">
    <property type="term" value="C:plasma membrane"/>
    <property type="evidence" value="ECO:0007669"/>
    <property type="project" value="TreeGrafter"/>
</dbReference>
<feature type="region of interest" description="Disordered" evidence="1">
    <location>
        <begin position="1"/>
        <end position="72"/>
    </location>
</feature>
<feature type="domain" description="P-type ATPase N-terminal" evidence="2">
    <location>
        <begin position="84"/>
        <end position="159"/>
    </location>
</feature>
<name>A0A401NZG4_SCYTO</name>
<dbReference type="Gene3D" id="2.70.150.10">
    <property type="entry name" value="Calcium-transporting ATPase, cytoplasmic transduction domain A"/>
    <property type="match status" value="1"/>
</dbReference>
<gene>
    <name evidence="3" type="ORF">scyTo_0013556</name>
</gene>
<dbReference type="SUPFAM" id="SSF81665">
    <property type="entry name" value="Calcium ATPase, transmembrane domain M"/>
    <property type="match status" value="1"/>
</dbReference>
<keyword evidence="4" id="KW-1185">Reference proteome</keyword>
<dbReference type="EMBL" id="BFAA01006977">
    <property type="protein sequence ID" value="GCB66261.1"/>
    <property type="molecule type" value="Genomic_DNA"/>
</dbReference>
<feature type="compositionally biased region" description="Acidic residues" evidence="1">
    <location>
        <begin position="42"/>
        <end position="52"/>
    </location>
</feature>
<dbReference type="GO" id="GO:0140326">
    <property type="term" value="F:ATPase-coupled intramembrane lipid transporter activity"/>
    <property type="evidence" value="ECO:0007669"/>
    <property type="project" value="TreeGrafter"/>
</dbReference>